<dbReference type="PANTHER" id="PTHR19316">
    <property type="entry name" value="PROTEIN FOLDING REGULATOR"/>
    <property type="match status" value="1"/>
</dbReference>
<dbReference type="InterPro" id="IPR016024">
    <property type="entry name" value="ARM-type_fold"/>
</dbReference>
<evidence type="ECO:0000313" key="4">
    <source>
        <dbReference type="EMBL" id="KAK7098699.1"/>
    </source>
</evidence>
<feature type="domain" description="Nucleotide exchange factor Fes1" evidence="3">
    <location>
        <begin position="23"/>
        <end position="114"/>
    </location>
</feature>
<proteinExistence type="predicted"/>
<comment type="caution">
    <text evidence="4">The sequence shown here is derived from an EMBL/GenBank/DDBJ whole genome shotgun (WGS) entry which is preliminary data.</text>
</comment>
<dbReference type="InterPro" id="IPR013918">
    <property type="entry name" value="Nucleotide_exch_fac_Fes1"/>
</dbReference>
<dbReference type="InterPro" id="IPR050693">
    <property type="entry name" value="Hsp70_NEF-Inhibitors"/>
</dbReference>
<dbReference type="SUPFAM" id="SSF48371">
    <property type="entry name" value="ARM repeat"/>
    <property type="match status" value="1"/>
</dbReference>
<keyword evidence="1" id="KW-0677">Repeat</keyword>
<dbReference type="GO" id="GO:0000774">
    <property type="term" value="F:adenyl-nucleotide exchange factor activity"/>
    <property type="evidence" value="ECO:0007669"/>
    <property type="project" value="TreeGrafter"/>
</dbReference>
<gene>
    <name evidence="4" type="ORF">V1264_002943</name>
</gene>
<feature type="region of interest" description="Disordered" evidence="2">
    <location>
        <begin position="1"/>
        <end position="23"/>
    </location>
</feature>
<dbReference type="InterPro" id="IPR011989">
    <property type="entry name" value="ARM-like"/>
</dbReference>
<feature type="compositionally biased region" description="Polar residues" evidence="2">
    <location>
        <begin position="1"/>
        <end position="14"/>
    </location>
</feature>
<dbReference type="Proteomes" id="UP001374579">
    <property type="component" value="Unassembled WGS sequence"/>
</dbReference>
<sequence length="331" mass="37654">MAEGGSNDQNGQNDRSGRPPKNLQGLLKFCVEQTKAEDAPEPSRFRELSPERKEWLKKALDEMTGDPVQEVKNHIKTVGVYLGSKEPTEEARTNALKALELLFDWCESYDMANDFLKIGGFSILHELMTHSESEFRDHSFKLMSVLVQNNPVCQKAVVEDDLLPIMLQVLDSEHDPDVQFHAVQAISCLVRDSLLEQAQQQFVANNGFGVLKKVLQTPGPSKRVTKVAFFLMVMCNKNPQYKDTVCEQGIVELLIQELKQEHQQAHEQVMGALLCLAKDHPPTQCVLCKPEHNMKQFLQEKIQHLQGKDENQEEREYAQEVLDIIEKTDDT</sequence>
<evidence type="ECO:0000259" key="3">
    <source>
        <dbReference type="Pfam" id="PF08609"/>
    </source>
</evidence>
<dbReference type="EMBL" id="JBAMIC010000012">
    <property type="protein sequence ID" value="KAK7098699.1"/>
    <property type="molecule type" value="Genomic_DNA"/>
</dbReference>
<dbReference type="AlphaFoldDB" id="A0AAN9B4V3"/>
<organism evidence="4 5">
    <name type="scientific">Littorina saxatilis</name>
    <dbReference type="NCBI Taxonomy" id="31220"/>
    <lineage>
        <taxon>Eukaryota</taxon>
        <taxon>Metazoa</taxon>
        <taxon>Spiralia</taxon>
        <taxon>Lophotrochozoa</taxon>
        <taxon>Mollusca</taxon>
        <taxon>Gastropoda</taxon>
        <taxon>Caenogastropoda</taxon>
        <taxon>Littorinimorpha</taxon>
        <taxon>Littorinoidea</taxon>
        <taxon>Littorinidae</taxon>
        <taxon>Littorina</taxon>
    </lineage>
</organism>
<dbReference type="GO" id="GO:0005783">
    <property type="term" value="C:endoplasmic reticulum"/>
    <property type="evidence" value="ECO:0007669"/>
    <property type="project" value="TreeGrafter"/>
</dbReference>
<dbReference type="Pfam" id="PF08609">
    <property type="entry name" value="Fes1"/>
    <property type="match status" value="1"/>
</dbReference>
<dbReference type="Gene3D" id="1.25.10.10">
    <property type="entry name" value="Leucine-rich Repeat Variant"/>
    <property type="match status" value="1"/>
</dbReference>
<dbReference type="InterPro" id="IPR000225">
    <property type="entry name" value="Armadillo"/>
</dbReference>
<dbReference type="SMART" id="SM00185">
    <property type="entry name" value="ARM"/>
    <property type="match status" value="2"/>
</dbReference>
<evidence type="ECO:0000313" key="5">
    <source>
        <dbReference type="Proteomes" id="UP001374579"/>
    </source>
</evidence>
<keyword evidence="5" id="KW-1185">Reference proteome</keyword>
<name>A0AAN9B4V3_9CAEN</name>
<accession>A0AAN9B4V3</accession>
<evidence type="ECO:0000256" key="2">
    <source>
        <dbReference type="SAM" id="MobiDB-lite"/>
    </source>
</evidence>
<reference evidence="4 5" key="1">
    <citation type="submission" date="2024-02" db="EMBL/GenBank/DDBJ databases">
        <title>Chromosome-scale genome assembly of the rough periwinkle Littorina saxatilis.</title>
        <authorList>
            <person name="De Jode A."/>
            <person name="Faria R."/>
            <person name="Formenti G."/>
            <person name="Sims Y."/>
            <person name="Smith T.P."/>
            <person name="Tracey A."/>
            <person name="Wood J.M.D."/>
            <person name="Zagrodzka Z.B."/>
            <person name="Johannesson K."/>
            <person name="Butlin R.K."/>
            <person name="Leder E.H."/>
        </authorList>
    </citation>
    <scope>NUCLEOTIDE SEQUENCE [LARGE SCALE GENOMIC DNA]</scope>
    <source>
        <strain evidence="4">Snail1</strain>
        <tissue evidence="4">Muscle</tissue>
    </source>
</reference>
<protein>
    <recommendedName>
        <fullName evidence="3">Nucleotide exchange factor Fes1 domain-containing protein</fullName>
    </recommendedName>
</protein>
<evidence type="ECO:0000256" key="1">
    <source>
        <dbReference type="ARBA" id="ARBA00022737"/>
    </source>
</evidence>
<dbReference type="PANTHER" id="PTHR19316:SF18">
    <property type="entry name" value="HSP70-BINDING PROTEIN 1"/>
    <property type="match status" value="1"/>
</dbReference>